<evidence type="ECO:0000313" key="1">
    <source>
        <dbReference type="EMBL" id="MCR6489184.1"/>
    </source>
</evidence>
<evidence type="ECO:0000313" key="2">
    <source>
        <dbReference type="Proteomes" id="UP001144096"/>
    </source>
</evidence>
<organism evidence="1 2">
    <name type="scientific">Amycolatopsis iheyensis</name>
    <dbReference type="NCBI Taxonomy" id="2945988"/>
    <lineage>
        <taxon>Bacteria</taxon>
        <taxon>Bacillati</taxon>
        <taxon>Actinomycetota</taxon>
        <taxon>Actinomycetes</taxon>
        <taxon>Pseudonocardiales</taxon>
        <taxon>Pseudonocardiaceae</taxon>
        <taxon>Amycolatopsis</taxon>
    </lineage>
</organism>
<dbReference type="Proteomes" id="UP001144096">
    <property type="component" value="Unassembled WGS sequence"/>
</dbReference>
<protein>
    <submittedName>
        <fullName evidence="1">Uncharacterized protein</fullName>
    </submittedName>
</protein>
<accession>A0A9X2NM92</accession>
<dbReference type="RefSeq" id="WP_257925755.1">
    <property type="nucleotide sequence ID" value="NZ_JAMXQV010000030.1"/>
</dbReference>
<dbReference type="EMBL" id="JAMXQV010000030">
    <property type="protein sequence ID" value="MCR6489184.1"/>
    <property type="molecule type" value="Genomic_DNA"/>
</dbReference>
<proteinExistence type="predicted"/>
<comment type="caution">
    <text evidence="1">The sequence shown here is derived from an EMBL/GenBank/DDBJ whole genome shotgun (WGS) entry which is preliminary data.</text>
</comment>
<dbReference type="AlphaFoldDB" id="A0A9X2NM92"/>
<keyword evidence="2" id="KW-1185">Reference proteome</keyword>
<reference evidence="1" key="1">
    <citation type="submission" date="2022-06" db="EMBL/GenBank/DDBJ databases">
        <title>Amycolatopsis iheyaensis sp. nov., a new species of the genus Amycolatopsis isolated from soil in Iheya island, Japan.</title>
        <authorList>
            <person name="Ngamcharungchit C."/>
            <person name="Kanto H."/>
            <person name="Take A."/>
            <person name="Intra B."/>
            <person name="Matsumoto A."/>
            <person name="Panbangred W."/>
            <person name="Inahashi Y."/>
        </authorList>
    </citation>
    <scope>NUCLEOTIDE SEQUENCE</scope>
    <source>
        <strain evidence="1">OK19-0408</strain>
    </source>
</reference>
<gene>
    <name evidence="1" type="ORF">M8542_40810</name>
</gene>
<name>A0A9X2NM92_9PSEU</name>
<sequence>MRLVRMATALPVAGPGTAAQDGFAKAVWRTYGNARVELPNGGRVCFQDRAPTV</sequence>